<evidence type="ECO:0000256" key="1">
    <source>
        <dbReference type="ARBA" id="ARBA00004141"/>
    </source>
</evidence>
<keyword evidence="5 10" id="KW-1133">Transmembrane helix</keyword>
<evidence type="ECO:0000259" key="11">
    <source>
        <dbReference type="SMART" id="SM00756"/>
    </source>
</evidence>
<dbReference type="PANTHER" id="PTHR34573">
    <property type="entry name" value="VKC DOMAIN-CONTAINING PROTEIN"/>
    <property type="match status" value="1"/>
</dbReference>
<dbReference type="KEGG" id="mten:GWK48_00145"/>
<accession>A0A6N0NSY3</accession>
<feature type="transmembrane region" description="Helical" evidence="10">
    <location>
        <begin position="57"/>
        <end position="76"/>
    </location>
</feature>
<dbReference type="Proteomes" id="UP000509301">
    <property type="component" value="Chromosome"/>
</dbReference>
<dbReference type="Pfam" id="PF07884">
    <property type="entry name" value="VKOR"/>
    <property type="match status" value="1"/>
</dbReference>
<comment type="similarity">
    <text evidence="2">Belongs to the VKOR family.</text>
</comment>
<keyword evidence="7 10" id="KW-0472">Membrane</keyword>
<evidence type="ECO:0000256" key="5">
    <source>
        <dbReference type="ARBA" id="ARBA00022989"/>
    </source>
</evidence>
<dbReference type="RefSeq" id="WP_174628502.1">
    <property type="nucleotide sequence ID" value="NZ_CP049074.1"/>
</dbReference>
<evidence type="ECO:0000256" key="3">
    <source>
        <dbReference type="ARBA" id="ARBA00022692"/>
    </source>
</evidence>
<dbReference type="AlphaFoldDB" id="A0A6N0NSY3"/>
<dbReference type="CDD" id="cd12918">
    <property type="entry name" value="VKOR_arc"/>
    <property type="match status" value="1"/>
</dbReference>
<dbReference type="GO" id="GO:0016020">
    <property type="term" value="C:membrane"/>
    <property type="evidence" value="ECO:0007669"/>
    <property type="project" value="UniProtKB-SubCell"/>
</dbReference>
<keyword evidence="4" id="KW-0874">Quinone</keyword>
<dbReference type="GeneID" id="55640308"/>
<evidence type="ECO:0000256" key="7">
    <source>
        <dbReference type="ARBA" id="ARBA00023136"/>
    </source>
</evidence>
<keyword evidence="8" id="KW-1015">Disulfide bond</keyword>
<dbReference type="NCBIfam" id="NF011480">
    <property type="entry name" value="PRK14889.1-4"/>
    <property type="match status" value="1"/>
</dbReference>
<dbReference type="InterPro" id="IPR038354">
    <property type="entry name" value="VKOR_sf"/>
</dbReference>
<dbReference type="SMART" id="SM00756">
    <property type="entry name" value="VKc"/>
    <property type="match status" value="1"/>
</dbReference>
<feature type="transmembrane region" description="Helical" evidence="10">
    <location>
        <begin position="106"/>
        <end position="128"/>
    </location>
</feature>
<name>A0A6N0NSY3_9CREN</name>
<keyword evidence="13" id="KW-1185">Reference proteome</keyword>
<dbReference type="OrthoDB" id="29240at2157"/>
<feature type="domain" description="Vitamin K epoxide reductase" evidence="11">
    <location>
        <begin position="3"/>
        <end position="131"/>
    </location>
</feature>
<dbReference type="PANTHER" id="PTHR34573:SF1">
    <property type="entry name" value="VITAMIN K EPOXIDE REDUCTASE DOMAIN-CONTAINING PROTEIN"/>
    <property type="match status" value="1"/>
</dbReference>
<feature type="transmembrane region" description="Helical" evidence="10">
    <location>
        <begin position="83"/>
        <end position="100"/>
    </location>
</feature>
<evidence type="ECO:0000313" key="13">
    <source>
        <dbReference type="Proteomes" id="UP000509301"/>
    </source>
</evidence>
<evidence type="ECO:0000256" key="10">
    <source>
        <dbReference type="SAM" id="Phobius"/>
    </source>
</evidence>
<reference evidence="12 13" key="1">
    <citation type="submission" date="2020-02" db="EMBL/GenBank/DDBJ databases">
        <title>Comparative genome analysis reveals the metabolism and evolution of the thermophilic archaeal genus Metallosphaera.</title>
        <authorList>
            <person name="Jiang C."/>
        </authorList>
    </citation>
    <scope>NUCLEOTIDE SEQUENCE [LARGE SCALE GENOMIC DNA]</scope>
    <source>
        <strain evidence="12 13">Ric-A</strain>
    </source>
</reference>
<dbReference type="Gene3D" id="1.20.1440.130">
    <property type="entry name" value="VKOR domain"/>
    <property type="match status" value="1"/>
</dbReference>
<evidence type="ECO:0000256" key="8">
    <source>
        <dbReference type="ARBA" id="ARBA00023157"/>
    </source>
</evidence>
<keyword evidence="3 10" id="KW-0812">Transmembrane</keyword>
<keyword evidence="6" id="KW-0560">Oxidoreductase</keyword>
<evidence type="ECO:0000256" key="9">
    <source>
        <dbReference type="ARBA" id="ARBA00023284"/>
    </source>
</evidence>
<feature type="transmembrane region" description="Helical" evidence="10">
    <location>
        <begin position="7"/>
        <end position="26"/>
    </location>
</feature>
<protein>
    <submittedName>
        <fullName evidence="12">Vitamin K epoxide reductase family protein</fullName>
    </submittedName>
</protein>
<dbReference type="GO" id="GO:0048038">
    <property type="term" value="F:quinone binding"/>
    <property type="evidence" value="ECO:0007669"/>
    <property type="project" value="UniProtKB-KW"/>
</dbReference>
<organism evidence="12 13">
    <name type="scientific">Metallosphaera tengchongensis</name>
    <dbReference type="NCBI Taxonomy" id="1532350"/>
    <lineage>
        <taxon>Archaea</taxon>
        <taxon>Thermoproteota</taxon>
        <taxon>Thermoprotei</taxon>
        <taxon>Sulfolobales</taxon>
        <taxon>Sulfolobaceae</taxon>
        <taxon>Metallosphaera</taxon>
    </lineage>
</organism>
<evidence type="ECO:0000256" key="2">
    <source>
        <dbReference type="ARBA" id="ARBA00006214"/>
    </source>
</evidence>
<dbReference type="GO" id="GO:0016491">
    <property type="term" value="F:oxidoreductase activity"/>
    <property type="evidence" value="ECO:0007669"/>
    <property type="project" value="UniProtKB-KW"/>
</dbReference>
<evidence type="ECO:0000256" key="4">
    <source>
        <dbReference type="ARBA" id="ARBA00022719"/>
    </source>
</evidence>
<dbReference type="EMBL" id="CP049074">
    <property type="protein sequence ID" value="QKQ99012.1"/>
    <property type="molecule type" value="Genomic_DNA"/>
</dbReference>
<evidence type="ECO:0000256" key="6">
    <source>
        <dbReference type="ARBA" id="ARBA00023002"/>
    </source>
</evidence>
<sequence>MRSNSLKLGLAVLCILGMIISSYLTYETYSGSIDNGYCNINSYINCGNVASSVYSRFFGIPDAVLGVSWFVLMLISGLFRRDLLLYIWILGITFVVYLMYTEIFLIHSICIFCTSAHVLAFSMGYFVLKGRTS</sequence>
<keyword evidence="9" id="KW-0676">Redox-active center</keyword>
<gene>
    <name evidence="12" type="ORF">GWK48_00145</name>
</gene>
<evidence type="ECO:0000313" key="12">
    <source>
        <dbReference type="EMBL" id="QKQ99012.1"/>
    </source>
</evidence>
<dbReference type="InterPro" id="IPR012932">
    <property type="entry name" value="VKOR"/>
</dbReference>
<proteinExistence type="inferred from homology"/>
<comment type="subcellular location">
    <subcellularLocation>
        <location evidence="1">Membrane</location>
        <topology evidence="1">Multi-pass membrane protein</topology>
    </subcellularLocation>
</comment>